<sequence length="179" mass="19369">MATKKFTLNSTPHEAEIGSATYLFEPEILGDEFLDRYERLQEANRRLNLDPANMADTDLSKVREATVAMRVFLASLMLPESAHEFARWDVVVGGKVVSSHPNPEEAGAAAAKRKGATVADAGTRYPDRVLVELMEWVVELYGGNRPPTSSSGSAPASPPPGRRGRGVSPSKASMSTRGR</sequence>
<dbReference type="AlphaFoldDB" id="A0A7U3UTB7"/>
<dbReference type="KEGG" id="arev:RVR_4523"/>
<reference evidence="2 3" key="4">
    <citation type="journal article" date="2020" name="Sci. Rep.">
        <title>beta-carboline chemical signals induce reveromycin production through a LuxR family regulator in Streptomyces sp. SN-593.</title>
        <authorList>
            <person name="Panthee S."/>
            <person name="Kito N."/>
            <person name="Hayashi T."/>
            <person name="Shimizu T."/>
            <person name="Ishikawa J."/>
            <person name="Hamamoto H."/>
            <person name="Osada H."/>
            <person name="Takahashi S."/>
        </authorList>
    </citation>
    <scope>NUCLEOTIDE SEQUENCE [LARGE SCALE GENOMIC DNA]</scope>
    <source>
        <strain evidence="2 3">SN-593</strain>
    </source>
</reference>
<feature type="compositionally biased region" description="Low complexity" evidence="1">
    <location>
        <begin position="142"/>
        <end position="155"/>
    </location>
</feature>
<proteinExistence type="predicted"/>
<keyword evidence="3" id="KW-1185">Reference proteome</keyword>
<reference evidence="2 3" key="1">
    <citation type="journal article" date="2010" name="J. Bacteriol.">
        <title>Biochemical characterization of a novel indole prenyltransferase from Streptomyces sp. SN-593.</title>
        <authorList>
            <person name="Takahashi S."/>
            <person name="Takagi H."/>
            <person name="Toyoda A."/>
            <person name="Uramoto M."/>
            <person name="Nogawa T."/>
            <person name="Ueki M."/>
            <person name="Sakaki Y."/>
            <person name="Osada H."/>
        </authorList>
    </citation>
    <scope>NUCLEOTIDE SEQUENCE [LARGE SCALE GENOMIC DNA]</scope>
    <source>
        <strain evidence="2 3">SN-593</strain>
    </source>
</reference>
<organism evidence="2 3">
    <name type="scientific">Actinacidiphila reveromycinica</name>
    <dbReference type="NCBI Taxonomy" id="659352"/>
    <lineage>
        <taxon>Bacteria</taxon>
        <taxon>Bacillati</taxon>
        <taxon>Actinomycetota</taxon>
        <taxon>Actinomycetes</taxon>
        <taxon>Kitasatosporales</taxon>
        <taxon>Streptomycetaceae</taxon>
        <taxon>Actinacidiphila</taxon>
    </lineage>
</organism>
<protein>
    <submittedName>
        <fullName evidence="2">Uncharacterized protein</fullName>
    </submittedName>
</protein>
<reference evidence="2 3" key="2">
    <citation type="journal article" date="2011" name="J. Antibiot.">
        <title>Furaquinocins I and J: novel polyketide isoprenoid hybrid compounds from Streptomyces reveromyceticus SN-593.</title>
        <authorList>
            <person name="Panthee S."/>
            <person name="Takahashi S."/>
            <person name="Takagi H."/>
            <person name="Nogawa T."/>
            <person name="Oowada E."/>
            <person name="Uramoto M."/>
            <person name="Osada H."/>
        </authorList>
    </citation>
    <scope>NUCLEOTIDE SEQUENCE [LARGE SCALE GENOMIC DNA]</scope>
    <source>
        <strain evidence="2 3">SN-593</strain>
    </source>
</reference>
<dbReference type="RefSeq" id="WP_202234531.1">
    <property type="nucleotide sequence ID" value="NZ_AP018365.1"/>
</dbReference>
<evidence type="ECO:0000313" key="3">
    <source>
        <dbReference type="Proteomes" id="UP000595703"/>
    </source>
</evidence>
<feature type="region of interest" description="Disordered" evidence="1">
    <location>
        <begin position="142"/>
        <end position="179"/>
    </location>
</feature>
<evidence type="ECO:0000256" key="1">
    <source>
        <dbReference type="SAM" id="MobiDB-lite"/>
    </source>
</evidence>
<accession>A0A7U3UTB7</accession>
<gene>
    <name evidence="2" type="ORF">RVR_4523</name>
</gene>
<evidence type="ECO:0000313" key="2">
    <source>
        <dbReference type="EMBL" id="BBA98369.1"/>
    </source>
</evidence>
<dbReference type="EMBL" id="AP018365">
    <property type="protein sequence ID" value="BBA98369.1"/>
    <property type="molecule type" value="Genomic_DNA"/>
</dbReference>
<reference evidence="2 3" key="3">
    <citation type="journal article" date="2011" name="Nat. Chem. Biol.">
        <title>Reveromycin A biosynthesis uses RevG and RevJ for stereospecific spiroacetal formation.</title>
        <authorList>
            <person name="Takahashi S."/>
            <person name="Toyoda A."/>
            <person name="Sekiyama Y."/>
            <person name="Takagi H."/>
            <person name="Nogawa T."/>
            <person name="Uramoto M."/>
            <person name="Suzuki R."/>
            <person name="Koshino H."/>
            <person name="Kumano T."/>
            <person name="Panthee S."/>
            <person name="Dairi T."/>
            <person name="Ishikawa J."/>
            <person name="Ikeda H."/>
            <person name="Sakaki Y."/>
            <person name="Osada H."/>
        </authorList>
    </citation>
    <scope>NUCLEOTIDE SEQUENCE [LARGE SCALE GENOMIC DNA]</scope>
    <source>
        <strain evidence="2 3">SN-593</strain>
    </source>
</reference>
<dbReference type="Proteomes" id="UP000595703">
    <property type="component" value="Chromosome"/>
</dbReference>
<name>A0A7U3UTB7_9ACTN</name>